<accession>A0ABV5AW15</accession>
<protein>
    <submittedName>
        <fullName evidence="2">LPD1 domain-containing protein</fullName>
    </submittedName>
</protein>
<dbReference type="RefSeq" id="WP_375356352.1">
    <property type="nucleotide sequence ID" value="NZ_JBHHMI010000013.1"/>
</dbReference>
<organism evidence="2 3">
    <name type="scientific">Paenibacillus enshidis</name>
    <dbReference type="NCBI Taxonomy" id="1458439"/>
    <lineage>
        <taxon>Bacteria</taxon>
        <taxon>Bacillati</taxon>
        <taxon>Bacillota</taxon>
        <taxon>Bacilli</taxon>
        <taxon>Bacillales</taxon>
        <taxon>Paenibacillaceae</taxon>
        <taxon>Paenibacillus</taxon>
    </lineage>
</organism>
<comment type="caution">
    <text evidence="2">The sequence shown here is derived from an EMBL/GenBank/DDBJ whole genome shotgun (WGS) entry which is preliminary data.</text>
</comment>
<keyword evidence="3" id="KW-1185">Reference proteome</keyword>
<reference evidence="2 3" key="1">
    <citation type="submission" date="2024-09" db="EMBL/GenBank/DDBJ databases">
        <title>Paenibacillus zeirhizospherea sp. nov., isolated from surface of the maize (Zea mays) roots in a horticulture field, Hungary.</title>
        <authorList>
            <person name="Marton D."/>
            <person name="Farkas M."/>
            <person name="Bedics A."/>
            <person name="Toth E."/>
            <person name="Tancsics A."/>
            <person name="Boka K."/>
            <person name="Maroti G."/>
            <person name="Kriszt B."/>
            <person name="Cserhati M."/>
        </authorList>
    </citation>
    <scope>NUCLEOTIDE SEQUENCE [LARGE SCALE GENOMIC DNA]</scope>
    <source>
        <strain evidence="2 3">KCTC 33519</strain>
    </source>
</reference>
<evidence type="ECO:0000313" key="2">
    <source>
        <dbReference type="EMBL" id="MFB5268197.1"/>
    </source>
</evidence>
<gene>
    <name evidence="2" type="ORF">ACE41H_15625</name>
</gene>
<dbReference type="EMBL" id="JBHHMI010000013">
    <property type="protein sequence ID" value="MFB5268197.1"/>
    <property type="molecule type" value="Genomic_DNA"/>
</dbReference>
<sequence length="572" mass="66114">MTQFTMEMENFNEETSKKRKSFSYDAGEYLHGARKDLSIGVKLDREWLRNAELEDPAVAFKAVRKENLITFDMEELRKAGVDSQTAYAMKLLWARVAPHPEDKPEQRELYLTAIHVLAEKLSLVRSKPDLETVIADIREECRKNLNDNKKWMSLGKRFKSMLYASRRSERSGFTLILSRAYSEEGSNWAWSEFKKVKRNERREAWRRMVPDEVVRLSGLDSGIKKPEDLVEKIRFRGAQFGNWMDDEAGRYHLLCFGNAVTDLAEILGLSRDQISLFELGIAFGARGSGTASAHFEPYSRVINLTKYKGGGSLAHEWGHAIDCYAYAESQRYANGKPGFGSSDDMGSAFPALADAYEELMEKIIEGHGVLKVTVPEDLKISNTYPRLKRYLNKADNNVTEALEAIRCVFKYTSVKLRKIGNYFVHILRKEGVKVDQYFIQTDYSDFFLDAKERGAYWYRPQELFARAFESWIEDLLEAKRMTNTYLVCGTKWGPYPTGEERVRIHAAFEKWWDVLISCLFPSSRKTLLEKKIEELRTEMHTTSLHHELVSPVMIKLSQELDQLLNQYNKFIS</sequence>
<dbReference type="Proteomes" id="UP001580346">
    <property type="component" value="Unassembled WGS sequence"/>
</dbReference>
<dbReference type="Pfam" id="PF18796">
    <property type="entry name" value="LPD1"/>
    <property type="match status" value="1"/>
</dbReference>
<dbReference type="InterPro" id="IPR018540">
    <property type="entry name" value="Spo0E-like"/>
</dbReference>
<dbReference type="Pfam" id="PF09388">
    <property type="entry name" value="SpoOE-like"/>
    <property type="match status" value="1"/>
</dbReference>
<dbReference type="InterPro" id="IPR036638">
    <property type="entry name" value="HLH_DNA-bd_sf"/>
</dbReference>
<dbReference type="SUPFAM" id="SSF140500">
    <property type="entry name" value="BAS1536-like"/>
    <property type="match status" value="1"/>
</dbReference>
<evidence type="ECO:0000313" key="3">
    <source>
        <dbReference type="Proteomes" id="UP001580346"/>
    </source>
</evidence>
<dbReference type="Gene3D" id="4.10.280.10">
    <property type="entry name" value="Helix-loop-helix DNA-binding domain"/>
    <property type="match status" value="1"/>
</dbReference>
<feature type="domain" description="Large polyvalent protein-associated" evidence="1">
    <location>
        <begin position="448"/>
        <end position="515"/>
    </location>
</feature>
<dbReference type="InterPro" id="IPR041047">
    <property type="entry name" value="LPD1"/>
</dbReference>
<evidence type="ECO:0000259" key="1">
    <source>
        <dbReference type="Pfam" id="PF18796"/>
    </source>
</evidence>
<proteinExistence type="predicted"/>
<name>A0ABV5AW15_9BACL</name>
<dbReference type="InterPro" id="IPR037208">
    <property type="entry name" value="Spo0E-like_sf"/>
</dbReference>